<dbReference type="InterPro" id="IPR006501">
    <property type="entry name" value="Pectinesterase_inhib_dom"/>
</dbReference>
<dbReference type="GO" id="GO:0004857">
    <property type="term" value="F:enzyme inhibitor activity"/>
    <property type="evidence" value="ECO:0007669"/>
    <property type="project" value="InterPro"/>
</dbReference>
<sequence>MAIKHYISFSLVFLATTTVLLQGHAHGKRDLCRKADYKPLCRSIVRGRSDPRAALESAIYQLIFESRRAMRLADRLGKSQYAKSCKENFDDAIYNLNTCLQNLRNGDKASLNINLSAALNDYVTCDDTFSESGRSNPLRKTDALLRHMASNCLYLSTLIH</sequence>
<organism evidence="5 6">
    <name type="scientific">Carpinus fangiana</name>
    <dbReference type="NCBI Taxonomy" id="176857"/>
    <lineage>
        <taxon>Eukaryota</taxon>
        <taxon>Viridiplantae</taxon>
        <taxon>Streptophyta</taxon>
        <taxon>Embryophyta</taxon>
        <taxon>Tracheophyta</taxon>
        <taxon>Spermatophyta</taxon>
        <taxon>Magnoliopsida</taxon>
        <taxon>eudicotyledons</taxon>
        <taxon>Gunneridae</taxon>
        <taxon>Pentapetalae</taxon>
        <taxon>rosids</taxon>
        <taxon>fabids</taxon>
        <taxon>Fagales</taxon>
        <taxon>Betulaceae</taxon>
        <taxon>Carpinus</taxon>
    </lineage>
</organism>
<dbReference type="Pfam" id="PF04043">
    <property type="entry name" value="PMEI"/>
    <property type="match status" value="1"/>
</dbReference>
<accession>A0A5N6R3B8</accession>
<dbReference type="InterPro" id="IPR035513">
    <property type="entry name" value="Invertase/methylesterase_inhib"/>
</dbReference>
<reference evidence="5 6" key="1">
    <citation type="submission" date="2019-06" db="EMBL/GenBank/DDBJ databases">
        <title>A chromosomal-level reference genome of Carpinus fangiana (Coryloideae, Betulaceae).</title>
        <authorList>
            <person name="Yang X."/>
            <person name="Wang Z."/>
            <person name="Zhang L."/>
            <person name="Hao G."/>
            <person name="Liu J."/>
            <person name="Yang Y."/>
        </authorList>
    </citation>
    <scope>NUCLEOTIDE SEQUENCE [LARGE SCALE GENOMIC DNA]</scope>
    <source>
        <strain evidence="5">Cfa_2016G</strain>
        <tissue evidence="5">Leaf</tissue>
    </source>
</reference>
<protein>
    <recommendedName>
        <fullName evidence="4">Pectinesterase inhibitor domain-containing protein</fullName>
    </recommendedName>
</protein>
<evidence type="ECO:0000256" key="1">
    <source>
        <dbReference type="ARBA" id="ARBA00022729"/>
    </source>
</evidence>
<feature type="signal peptide" evidence="3">
    <location>
        <begin position="1"/>
        <end position="27"/>
    </location>
</feature>
<evidence type="ECO:0000313" key="5">
    <source>
        <dbReference type="EMBL" id="KAE8023502.1"/>
    </source>
</evidence>
<feature type="domain" description="Pectinesterase inhibitor" evidence="4">
    <location>
        <begin position="23"/>
        <end position="155"/>
    </location>
</feature>
<gene>
    <name evidence="5" type="ORF">FH972_009190</name>
</gene>
<keyword evidence="1 3" id="KW-0732">Signal</keyword>
<evidence type="ECO:0000313" key="6">
    <source>
        <dbReference type="Proteomes" id="UP000327013"/>
    </source>
</evidence>
<dbReference type="SUPFAM" id="SSF101148">
    <property type="entry name" value="Plant invertase/pectin methylesterase inhibitor"/>
    <property type="match status" value="1"/>
</dbReference>
<dbReference type="PANTHER" id="PTHR31080">
    <property type="entry name" value="PECTINESTERASE INHIBITOR-LIKE"/>
    <property type="match status" value="1"/>
</dbReference>
<dbReference type="NCBIfam" id="TIGR01614">
    <property type="entry name" value="PME_inhib"/>
    <property type="match status" value="1"/>
</dbReference>
<evidence type="ECO:0000256" key="3">
    <source>
        <dbReference type="SAM" id="SignalP"/>
    </source>
</evidence>
<proteinExistence type="inferred from homology"/>
<dbReference type="InterPro" id="IPR051955">
    <property type="entry name" value="PME_Inhibitor"/>
</dbReference>
<name>A0A5N6R3B8_9ROSI</name>
<dbReference type="EMBL" id="CM017323">
    <property type="protein sequence ID" value="KAE8023502.1"/>
    <property type="molecule type" value="Genomic_DNA"/>
</dbReference>
<evidence type="ECO:0000259" key="4">
    <source>
        <dbReference type="SMART" id="SM00856"/>
    </source>
</evidence>
<comment type="similarity">
    <text evidence="2">Belongs to the PMEI family.</text>
</comment>
<dbReference type="AlphaFoldDB" id="A0A5N6R3B8"/>
<keyword evidence="6" id="KW-1185">Reference proteome</keyword>
<dbReference type="PANTHER" id="PTHR31080:SF274">
    <property type="entry name" value="PECTINESTERASE_PECTINESTERASE INHIBITOR 26"/>
    <property type="match status" value="1"/>
</dbReference>
<dbReference type="Proteomes" id="UP000327013">
    <property type="component" value="Chromosome 3"/>
</dbReference>
<dbReference type="Gene3D" id="1.20.140.40">
    <property type="entry name" value="Invertase/pectin methylesterase inhibitor family protein"/>
    <property type="match status" value="1"/>
</dbReference>
<feature type="chain" id="PRO_5024447221" description="Pectinesterase inhibitor domain-containing protein" evidence="3">
    <location>
        <begin position="28"/>
        <end position="160"/>
    </location>
</feature>
<dbReference type="CDD" id="cd15800">
    <property type="entry name" value="PMEI-like_2"/>
    <property type="match status" value="1"/>
</dbReference>
<dbReference type="SMART" id="SM00856">
    <property type="entry name" value="PMEI"/>
    <property type="match status" value="1"/>
</dbReference>
<dbReference type="OrthoDB" id="770764at2759"/>
<evidence type="ECO:0000256" key="2">
    <source>
        <dbReference type="ARBA" id="ARBA00038471"/>
    </source>
</evidence>